<dbReference type="OrthoDB" id="390933at2759"/>
<evidence type="ECO:0000313" key="3">
    <source>
        <dbReference type="Proteomes" id="UP000244803"/>
    </source>
</evidence>
<reference evidence="2" key="1">
    <citation type="submission" date="2022-07" db="EMBL/GenBank/DDBJ databases">
        <title>Evaluation of T. orientalis genome assembly methods using nanopore sequencing and analysis of variation between genomes.</title>
        <authorList>
            <person name="Yam J."/>
            <person name="Micallef M.L."/>
            <person name="Liu M."/>
            <person name="Djordjevic S.P."/>
            <person name="Bogema D.R."/>
            <person name="Jenkins C."/>
        </authorList>
    </citation>
    <scope>NUCLEOTIDE SEQUENCE</scope>
    <source>
        <strain evidence="2">Fish Creek</strain>
    </source>
</reference>
<dbReference type="AlphaFoldDB" id="A0A976QR06"/>
<evidence type="ECO:0000313" key="2">
    <source>
        <dbReference type="EMBL" id="UKJ88724.2"/>
    </source>
</evidence>
<gene>
    <name evidence="2" type="ORF">MACJ_001969</name>
</gene>
<evidence type="ECO:0000256" key="1">
    <source>
        <dbReference type="SAM" id="MobiDB-lite"/>
    </source>
</evidence>
<proteinExistence type="predicted"/>
<protein>
    <submittedName>
        <fullName evidence="2">Uncharacterized protein</fullName>
    </submittedName>
</protein>
<accession>A0A976QR06</accession>
<feature type="region of interest" description="Disordered" evidence="1">
    <location>
        <begin position="1"/>
        <end position="34"/>
    </location>
</feature>
<name>A0A976QR06_THEOR</name>
<dbReference type="Proteomes" id="UP000244803">
    <property type="component" value="Chromosome 3"/>
</dbReference>
<dbReference type="EMBL" id="CP056066">
    <property type="protein sequence ID" value="UKJ88724.2"/>
    <property type="molecule type" value="Genomic_DNA"/>
</dbReference>
<sequence>MDHSLNSGCGPPNKKSRERSNNIPNNPRNDDSSMCGHLETHDDIALLKDLFFNLRTSTRTDWSNINIEKRHDFKFWADITHNFGFDILKCVFGIGSSYCDSHALTTYYITSVYGDELRSTSNYVMSLKNEVAFHLLNGMIENRVPGSLRLIIRGNGYTFFENRINELLNTDKINQDALCHNMNALSTLFPYLMEYESVNLSHICFQFVTSKLWKYMWAYIGVNLKGKTDDINEKMFLSFLDLTTTIIYGSRGPGFLKRLHTSSSRYFWNSVLPLVSWSMEKRILCKIVSFISDILLLSVCDGCHETIPTDVYEALKHNVNLSLHNGRSEGFGPFEGLSNSDFKVYYSNTSVVMLMKLEEALSNKVKEITKSMHTIYEISTLGSSRLTIPYNCKNVFESEANKTCDFSTTPIFPRILPCFNFNCPRVYHIDLPQIHLVNNDSINFLYCKMYVKSCQSSSGAESLATAVSDVSMIIGGSPIKTYICPYFMNFPTFAKYIPKSDMSILSTLDHSDFNCVQPDSKNNWNPIF</sequence>
<organism evidence="2 3">
    <name type="scientific">Theileria orientalis</name>
    <dbReference type="NCBI Taxonomy" id="68886"/>
    <lineage>
        <taxon>Eukaryota</taxon>
        <taxon>Sar</taxon>
        <taxon>Alveolata</taxon>
        <taxon>Apicomplexa</taxon>
        <taxon>Aconoidasida</taxon>
        <taxon>Piroplasmida</taxon>
        <taxon>Theileriidae</taxon>
        <taxon>Theileria</taxon>
    </lineage>
</organism>